<reference evidence="6 7" key="1">
    <citation type="submission" date="2016-10" db="EMBL/GenBank/DDBJ databases">
        <authorList>
            <person name="de Groot N.N."/>
        </authorList>
    </citation>
    <scope>NUCLEOTIDE SEQUENCE [LARGE SCALE GENOMIC DNA]</scope>
    <source>
        <strain evidence="6 7">DSM 15345</strain>
    </source>
</reference>
<gene>
    <name evidence="5" type="primary">pqqA</name>
    <name evidence="6" type="ORF">SAMN05444370_11125</name>
</gene>
<evidence type="ECO:0000256" key="1">
    <source>
        <dbReference type="ARBA" id="ARBA00004886"/>
    </source>
</evidence>
<dbReference type="GO" id="GO:0018189">
    <property type="term" value="P:pyrroloquinoline quinone biosynthetic process"/>
    <property type="evidence" value="ECO:0007669"/>
    <property type="project" value="UniProtKB-UniRule"/>
</dbReference>
<dbReference type="Pfam" id="PF08042">
    <property type="entry name" value="PqqA"/>
    <property type="match status" value="1"/>
</dbReference>
<dbReference type="InterPro" id="IPR011725">
    <property type="entry name" value="PQQ_synth_PqqA"/>
</dbReference>
<dbReference type="AlphaFoldDB" id="A0A1H4DTY0"/>
<dbReference type="OrthoDB" id="8163745at2"/>
<comment type="similarity">
    <text evidence="2 5">Belongs to the PqqA family.</text>
</comment>
<comment type="pathway">
    <text evidence="1 5">Cofactor biosynthesis; pyrroloquinoline quinone biosynthesis.</text>
</comment>
<keyword evidence="7" id="KW-1185">Reference proteome</keyword>
<protein>
    <recommendedName>
        <fullName evidence="3 5">Coenzyme PQQ synthesis protein A</fullName>
    </recommendedName>
    <alternativeName>
        <fullName evidence="5">Pyrroloquinoline quinone biosynthesis protein A</fullName>
    </alternativeName>
</protein>
<dbReference type="EMBL" id="FNQM01000011">
    <property type="protein sequence ID" value="SEA75850.1"/>
    <property type="molecule type" value="Genomic_DNA"/>
</dbReference>
<organism evidence="6 7">
    <name type="scientific">Rubrimonas cliftonensis</name>
    <dbReference type="NCBI Taxonomy" id="89524"/>
    <lineage>
        <taxon>Bacteria</taxon>
        <taxon>Pseudomonadati</taxon>
        <taxon>Pseudomonadota</taxon>
        <taxon>Alphaproteobacteria</taxon>
        <taxon>Rhodobacterales</taxon>
        <taxon>Paracoccaceae</taxon>
        <taxon>Rubrimonas</taxon>
    </lineage>
</organism>
<evidence type="ECO:0000256" key="5">
    <source>
        <dbReference type="HAMAP-Rule" id="MF_00656"/>
    </source>
</evidence>
<dbReference type="STRING" id="89524.SAMN05444370_11125"/>
<keyword evidence="4 5" id="KW-0884">PQQ biosynthesis</keyword>
<dbReference type="Proteomes" id="UP000198703">
    <property type="component" value="Unassembled WGS sequence"/>
</dbReference>
<dbReference type="UniPathway" id="UPA00539"/>
<name>A0A1H4DTY0_9RHOB</name>
<proteinExistence type="inferred from homology"/>
<feature type="cross-link" description="Pyrroloquinoline quinone (Glu-Tyr)" evidence="5">
    <location>
        <begin position="16"/>
        <end position="20"/>
    </location>
</feature>
<evidence type="ECO:0000313" key="6">
    <source>
        <dbReference type="EMBL" id="SEA75850.1"/>
    </source>
</evidence>
<comment type="function">
    <text evidence="5">Required for coenzyme pyrroloquinoline quinone (PQQ) biosynthesis. PQQ is probably formed by cross-linking a specific glutamate to a specific tyrosine residue and excising these residues from the peptide.</text>
</comment>
<evidence type="ECO:0000313" key="7">
    <source>
        <dbReference type="Proteomes" id="UP000198703"/>
    </source>
</evidence>
<evidence type="ECO:0000256" key="3">
    <source>
        <dbReference type="ARBA" id="ARBA00015086"/>
    </source>
</evidence>
<evidence type="ECO:0000256" key="4">
    <source>
        <dbReference type="ARBA" id="ARBA00022905"/>
    </source>
</evidence>
<accession>A0A1H4DTY0</accession>
<sequence length="31" mass="3451">MAWTAPMIDEVTCGMEVNMYFPAEDEAGDLL</sequence>
<dbReference type="HAMAP" id="MF_00656">
    <property type="entry name" value="PQQ_syn_PqqA"/>
    <property type="match status" value="1"/>
</dbReference>
<dbReference type="NCBIfam" id="TIGR02107">
    <property type="entry name" value="PQQ_syn_pqqA"/>
    <property type="match status" value="1"/>
</dbReference>
<evidence type="ECO:0000256" key="2">
    <source>
        <dbReference type="ARBA" id="ARBA00009325"/>
    </source>
</evidence>